<feature type="region of interest" description="Disordered" evidence="1">
    <location>
        <begin position="446"/>
        <end position="465"/>
    </location>
</feature>
<feature type="chain" id="PRO_5043978371" evidence="2">
    <location>
        <begin position="21"/>
        <end position="739"/>
    </location>
</feature>
<keyword evidence="2" id="KW-0732">Signal</keyword>
<dbReference type="AlphaFoldDB" id="A0AAV7IFU3"/>
<dbReference type="Proteomes" id="UP000826195">
    <property type="component" value="Unassembled WGS sequence"/>
</dbReference>
<evidence type="ECO:0000256" key="1">
    <source>
        <dbReference type="SAM" id="MobiDB-lite"/>
    </source>
</evidence>
<gene>
    <name evidence="3" type="ORF">KQX54_004959</name>
</gene>
<proteinExistence type="predicted"/>
<evidence type="ECO:0000313" key="4">
    <source>
        <dbReference type="Proteomes" id="UP000826195"/>
    </source>
</evidence>
<feature type="compositionally biased region" description="Basic and acidic residues" evidence="1">
    <location>
        <begin position="446"/>
        <end position="458"/>
    </location>
</feature>
<comment type="caution">
    <text evidence="3">The sequence shown here is derived from an EMBL/GenBank/DDBJ whole genome shotgun (WGS) entry which is preliminary data.</text>
</comment>
<keyword evidence="4" id="KW-1185">Reference proteome</keyword>
<name>A0AAV7IFU3_COTGL</name>
<evidence type="ECO:0000313" key="3">
    <source>
        <dbReference type="EMBL" id="KAH0560466.1"/>
    </source>
</evidence>
<feature type="signal peptide" evidence="2">
    <location>
        <begin position="1"/>
        <end position="20"/>
    </location>
</feature>
<protein>
    <submittedName>
        <fullName evidence="3">Uncharacterized protein</fullName>
    </submittedName>
</protein>
<reference evidence="3 4" key="1">
    <citation type="journal article" date="2021" name="J. Hered.">
        <title>A chromosome-level genome assembly of the parasitoid wasp, Cotesia glomerata (Hymenoptera: Braconidae).</title>
        <authorList>
            <person name="Pinto B.J."/>
            <person name="Weis J.J."/>
            <person name="Gamble T."/>
            <person name="Ode P.J."/>
            <person name="Paul R."/>
            <person name="Zaspel J.M."/>
        </authorList>
    </citation>
    <scope>NUCLEOTIDE SEQUENCE [LARGE SCALE GENOMIC DNA]</scope>
    <source>
        <strain evidence="3">CgM1</strain>
    </source>
</reference>
<dbReference type="EMBL" id="JAHXZJ010000374">
    <property type="protein sequence ID" value="KAH0560466.1"/>
    <property type="molecule type" value="Genomic_DNA"/>
</dbReference>
<sequence length="739" mass="84543">MGHVIHVTLTIMVYCVVAAASRATRYSYKNPVLDCGYLQITPEEKYSWESPNFYQYRTIDPEDVRDPSIGVLKKEYSKNYISKRQSMDLSVLSDRMSVDTDSSGSLSEDLTLTHPTDNIAESSDFEPRAFEDAKFPEIQEHDHEKVITVVKNVAVPYPVEKEIRYPVIKKVPYPVHTPVAQPYPVEKEVPYPVKVVIKIPTKVPYPVPVYKEVPYAVQVPVERRIPYRTYIPEPYPVEKKVYYENKIPVPEPYPIEKTIPVPIKIPIAVPQPIPVEKTVAYPVEVKVDRPIPVPVPKPYPVPIYKHVPYPVYKPKPVPVEVNVKRPVPYEVVKHVPYPVEVKEPEFYPVEKEVPYSVEEHKSYSIPAPEEPAPIKEAIDEEESLFENGYKAEGCCGDDFKPSAVDNYETAYKYGERNDNDHEKLIHSDEVLEKKKEDVKPVYEVTKEDRQDGRGDKMAGADGVPGATDSKEVISKVLQVVGAVILCLSIALTGSASRKEELERAAELAVERAAERVAERAVEKALESGNSSTETETIRVSHSSVRKQDKSWKLPGFVYTPQQRHDFERIAKEHEAAELAAKQIKQASRFYRSVVEDPSSSDNYHLHNYNHNNNNNNNHDYKQPQIDFNVFPFRSTPLQFGGQYRYAPAIDNDKVISGKTGFSQQHSPVKPVLEFAETIREETNFNGYNHPVEHFKVTQKSYPVMYYFYPHKTYPLNVRYLMPLHAIISHINEKKSEELF</sequence>
<evidence type="ECO:0000256" key="2">
    <source>
        <dbReference type="SAM" id="SignalP"/>
    </source>
</evidence>
<accession>A0AAV7IFU3</accession>
<dbReference type="PANTHER" id="PTHR47771">
    <property type="entry name" value="LD27203P-RELATED"/>
    <property type="match status" value="1"/>
</dbReference>
<organism evidence="3 4">
    <name type="scientific">Cotesia glomerata</name>
    <name type="common">Lepidopteran parasitic wasp</name>
    <name type="synonym">Apanteles glomeratus</name>
    <dbReference type="NCBI Taxonomy" id="32391"/>
    <lineage>
        <taxon>Eukaryota</taxon>
        <taxon>Metazoa</taxon>
        <taxon>Ecdysozoa</taxon>
        <taxon>Arthropoda</taxon>
        <taxon>Hexapoda</taxon>
        <taxon>Insecta</taxon>
        <taxon>Pterygota</taxon>
        <taxon>Neoptera</taxon>
        <taxon>Endopterygota</taxon>
        <taxon>Hymenoptera</taxon>
        <taxon>Apocrita</taxon>
        <taxon>Ichneumonoidea</taxon>
        <taxon>Braconidae</taxon>
        <taxon>Microgastrinae</taxon>
        <taxon>Cotesia</taxon>
    </lineage>
</organism>
<dbReference type="PANTHER" id="PTHR47771:SF14">
    <property type="entry name" value="RH73259P"/>
    <property type="match status" value="1"/>
</dbReference>